<dbReference type="RefSeq" id="WP_006975943.1">
    <property type="nucleotide sequence ID" value="NZ_ABCS01000111.1"/>
</dbReference>
<dbReference type="EMBL" id="ABCS01000111">
    <property type="protein sequence ID" value="EDM74896.1"/>
    <property type="molecule type" value="Genomic_DNA"/>
</dbReference>
<keyword evidence="1" id="KW-1133">Transmembrane helix</keyword>
<keyword evidence="1" id="KW-0812">Transmembrane</keyword>
<evidence type="ECO:0000313" key="3">
    <source>
        <dbReference type="Proteomes" id="UP000005801"/>
    </source>
</evidence>
<comment type="caution">
    <text evidence="2">The sequence shown here is derived from an EMBL/GenBank/DDBJ whole genome shotgun (WGS) entry which is preliminary data.</text>
</comment>
<accession>A6GGV5</accession>
<keyword evidence="1" id="KW-0472">Membrane</keyword>
<organism evidence="2 3">
    <name type="scientific">Plesiocystis pacifica SIR-1</name>
    <dbReference type="NCBI Taxonomy" id="391625"/>
    <lineage>
        <taxon>Bacteria</taxon>
        <taxon>Pseudomonadati</taxon>
        <taxon>Myxococcota</taxon>
        <taxon>Polyangia</taxon>
        <taxon>Nannocystales</taxon>
        <taxon>Nannocystaceae</taxon>
        <taxon>Plesiocystis</taxon>
    </lineage>
</organism>
<feature type="transmembrane region" description="Helical" evidence="1">
    <location>
        <begin position="81"/>
        <end position="101"/>
    </location>
</feature>
<feature type="transmembrane region" description="Helical" evidence="1">
    <location>
        <begin position="113"/>
        <end position="134"/>
    </location>
</feature>
<reference evidence="2 3" key="1">
    <citation type="submission" date="2007-06" db="EMBL/GenBank/DDBJ databases">
        <authorList>
            <person name="Shimkets L."/>
            <person name="Ferriera S."/>
            <person name="Johnson J."/>
            <person name="Kravitz S."/>
            <person name="Beeson K."/>
            <person name="Sutton G."/>
            <person name="Rogers Y.-H."/>
            <person name="Friedman R."/>
            <person name="Frazier M."/>
            <person name="Venter J.C."/>
        </authorList>
    </citation>
    <scope>NUCLEOTIDE SEQUENCE [LARGE SCALE GENOMIC DNA]</scope>
    <source>
        <strain evidence="2 3">SIR-1</strain>
    </source>
</reference>
<sequence length="192" mass="21001">MLFRALAYIALGWLLLAAVAGLGHVFELSVMLPSTTAVLLVHLAFAPSHDQNSERRGESELPAKLAIASVLGYLEDLHQGAPLGTLILAHQLAFLVLHYASGRLALHGWFSRAAAAAVAVAVVDLATWGVLMVLAEPLRVPRDVLWPALWQARWHVLATFLVAQPTWTLTDWLLRRLRLSREPAPETERGSA</sequence>
<name>A6GGV5_9BACT</name>
<evidence type="ECO:0000256" key="1">
    <source>
        <dbReference type="SAM" id="Phobius"/>
    </source>
</evidence>
<evidence type="ECO:0008006" key="4">
    <source>
        <dbReference type="Google" id="ProtNLM"/>
    </source>
</evidence>
<proteinExistence type="predicted"/>
<protein>
    <recommendedName>
        <fullName evidence="4">Rod shape-determining protein MreD</fullName>
    </recommendedName>
</protein>
<dbReference type="STRING" id="391625.PPSIR1_24494"/>
<gene>
    <name evidence="2" type="ORF">PPSIR1_24494</name>
</gene>
<evidence type="ECO:0000313" key="2">
    <source>
        <dbReference type="EMBL" id="EDM74896.1"/>
    </source>
</evidence>
<keyword evidence="3" id="KW-1185">Reference proteome</keyword>
<dbReference type="OrthoDB" id="9833882at2"/>
<dbReference type="Proteomes" id="UP000005801">
    <property type="component" value="Unassembled WGS sequence"/>
</dbReference>
<dbReference type="AlphaFoldDB" id="A6GGV5"/>